<evidence type="ECO:0000256" key="1">
    <source>
        <dbReference type="SAM" id="MobiDB-lite"/>
    </source>
</evidence>
<evidence type="ECO:0000313" key="2">
    <source>
        <dbReference type="EMBL" id="SNS80797.1"/>
    </source>
</evidence>
<gene>
    <name evidence="2" type="ORF">SAMN05216252_108377</name>
</gene>
<organism evidence="2 3">
    <name type="scientific">Actinacidiphila glaucinigra</name>
    <dbReference type="NCBI Taxonomy" id="235986"/>
    <lineage>
        <taxon>Bacteria</taxon>
        <taxon>Bacillati</taxon>
        <taxon>Actinomycetota</taxon>
        <taxon>Actinomycetes</taxon>
        <taxon>Kitasatosporales</taxon>
        <taxon>Streptomycetaceae</taxon>
        <taxon>Actinacidiphila</taxon>
    </lineage>
</organism>
<sequence length="95" mass="10116">MTRQVFPGTGVRACPSSRHRDEGNAVQSPPTSVPSSERHSRETPLPDFTAVDIGSVPDRSGHPVLSSVVSGLLQRWPSADEAVADFGDSAATERF</sequence>
<name>A0A239HHF5_9ACTN</name>
<dbReference type="Proteomes" id="UP000198280">
    <property type="component" value="Unassembled WGS sequence"/>
</dbReference>
<keyword evidence="3" id="KW-1185">Reference proteome</keyword>
<dbReference type="AlphaFoldDB" id="A0A239HHF5"/>
<feature type="compositionally biased region" description="Polar residues" evidence="1">
    <location>
        <begin position="25"/>
        <end position="35"/>
    </location>
</feature>
<reference evidence="2 3" key="1">
    <citation type="submission" date="2017-06" db="EMBL/GenBank/DDBJ databases">
        <authorList>
            <person name="Kim H.J."/>
            <person name="Triplett B.A."/>
        </authorList>
    </citation>
    <scope>NUCLEOTIDE SEQUENCE [LARGE SCALE GENOMIC DNA]</scope>
    <source>
        <strain evidence="2 3">CGMCC 4.1858</strain>
    </source>
</reference>
<proteinExistence type="predicted"/>
<accession>A0A239HHF5</accession>
<protein>
    <submittedName>
        <fullName evidence="2">Uncharacterized protein</fullName>
    </submittedName>
</protein>
<dbReference type="EMBL" id="FZOF01000008">
    <property type="protein sequence ID" value="SNS80797.1"/>
    <property type="molecule type" value="Genomic_DNA"/>
</dbReference>
<evidence type="ECO:0000313" key="3">
    <source>
        <dbReference type="Proteomes" id="UP000198280"/>
    </source>
</evidence>
<feature type="region of interest" description="Disordered" evidence="1">
    <location>
        <begin position="1"/>
        <end position="48"/>
    </location>
</feature>